<reference evidence="2 3" key="1">
    <citation type="submission" date="2018-03" db="EMBL/GenBank/DDBJ databases">
        <title>Genomes of Pezizomycetes fungi and the evolution of truffles.</title>
        <authorList>
            <person name="Murat C."/>
            <person name="Payen T."/>
            <person name="Noel B."/>
            <person name="Kuo A."/>
            <person name="Martin F.M."/>
        </authorList>
    </citation>
    <scope>NUCLEOTIDE SEQUENCE [LARGE SCALE GENOMIC DNA]</scope>
    <source>
        <strain evidence="2">091103-1</strain>
    </source>
</reference>
<evidence type="ECO:0000313" key="3">
    <source>
        <dbReference type="Proteomes" id="UP000246991"/>
    </source>
</evidence>
<keyword evidence="3" id="KW-1185">Reference proteome</keyword>
<dbReference type="EMBL" id="PYWC01000008">
    <property type="protein sequence ID" value="PWW79435.1"/>
    <property type="molecule type" value="Genomic_DNA"/>
</dbReference>
<proteinExistence type="predicted"/>
<dbReference type="AlphaFoldDB" id="A0A317SYC5"/>
<dbReference type="GO" id="GO:0003677">
    <property type="term" value="F:DNA binding"/>
    <property type="evidence" value="ECO:0007669"/>
    <property type="project" value="InterPro"/>
</dbReference>
<dbReference type="Proteomes" id="UP000246991">
    <property type="component" value="Unassembled WGS sequence"/>
</dbReference>
<feature type="domain" description="HTH psq-type" evidence="1">
    <location>
        <begin position="7"/>
        <end position="49"/>
    </location>
</feature>
<dbReference type="OrthoDB" id="3439594at2759"/>
<dbReference type="SUPFAM" id="SSF46689">
    <property type="entry name" value="Homeodomain-like"/>
    <property type="match status" value="1"/>
</dbReference>
<evidence type="ECO:0000313" key="2">
    <source>
        <dbReference type="EMBL" id="PWW79435.1"/>
    </source>
</evidence>
<feature type="non-terminal residue" evidence="2">
    <location>
        <position position="97"/>
    </location>
</feature>
<feature type="non-terminal residue" evidence="2">
    <location>
        <position position="1"/>
    </location>
</feature>
<organism evidence="2 3">
    <name type="scientific">Tuber magnatum</name>
    <name type="common">white Piedmont truffle</name>
    <dbReference type="NCBI Taxonomy" id="42249"/>
    <lineage>
        <taxon>Eukaryota</taxon>
        <taxon>Fungi</taxon>
        <taxon>Dikarya</taxon>
        <taxon>Ascomycota</taxon>
        <taxon>Pezizomycotina</taxon>
        <taxon>Pezizomycetes</taxon>
        <taxon>Pezizales</taxon>
        <taxon>Tuberaceae</taxon>
        <taxon>Tuber</taxon>
    </lineage>
</organism>
<evidence type="ECO:0000259" key="1">
    <source>
        <dbReference type="Pfam" id="PF05225"/>
    </source>
</evidence>
<accession>A0A317SYC5</accession>
<comment type="caution">
    <text evidence="2">The sequence shown here is derived from an EMBL/GenBank/DDBJ whole genome shotgun (WGS) entry which is preliminary data.</text>
</comment>
<name>A0A317SYC5_9PEZI</name>
<dbReference type="Pfam" id="PF05225">
    <property type="entry name" value="HTH_psq"/>
    <property type="match status" value="1"/>
</dbReference>
<sequence>RKKSEAEASLQKAINHYHHSDEPSIHASAEKYGVAYSTLRGRLKGRVSREVDHHKMQVLTEYKENSIVRSCERLDEWGHPARMALVKSMAEAIVARR</sequence>
<dbReference type="InterPro" id="IPR009057">
    <property type="entry name" value="Homeodomain-like_sf"/>
</dbReference>
<protein>
    <recommendedName>
        <fullName evidence="1">HTH psq-type domain-containing protein</fullName>
    </recommendedName>
</protein>
<dbReference type="InterPro" id="IPR007889">
    <property type="entry name" value="HTH_Psq"/>
</dbReference>
<gene>
    <name evidence="2" type="ORF">C7212DRAFT_32269</name>
</gene>